<keyword evidence="1" id="KW-0175">Coiled coil</keyword>
<keyword evidence="3" id="KW-1185">Reference proteome</keyword>
<evidence type="ECO:0008006" key="4">
    <source>
        <dbReference type="Google" id="ProtNLM"/>
    </source>
</evidence>
<name>A0ABT2WCI5_9BACI</name>
<accession>A0ABT2WCI5</accession>
<evidence type="ECO:0000313" key="2">
    <source>
        <dbReference type="EMBL" id="MCU9593388.1"/>
    </source>
</evidence>
<evidence type="ECO:0000256" key="1">
    <source>
        <dbReference type="SAM" id="Coils"/>
    </source>
</evidence>
<protein>
    <recommendedName>
        <fullName evidence="4">DUF2897 domain-containing protein</fullName>
    </recommendedName>
</protein>
<sequence>MELIILIVVGLLGIVIAGLGLVKAYSLRMTEPKQELQEKLDQLEKEVQELKNQK</sequence>
<dbReference type="RefSeq" id="WP_173660688.1">
    <property type="nucleotide sequence ID" value="NZ_JAOUSE010000004.1"/>
</dbReference>
<feature type="coiled-coil region" evidence="1">
    <location>
        <begin position="26"/>
        <end position="53"/>
    </location>
</feature>
<organism evidence="2 3">
    <name type="scientific">Pallidibacillus thermolactis</name>
    <dbReference type="NCBI Taxonomy" id="251051"/>
    <lineage>
        <taxon>Bacteria</taxon>
        <taxon>Bacillati</taxon>
        <taxon>Bacillota</taxon>
        <taxon>Bacilli</taxon>
        <taxon>Bacillales</taxon>
        <taxon>Bacillaceae</taxon>
        <taxon>Pallidibacillus</taxon>
    </lineage>
</organism>
<gene>
    <name evidence="2" type="ORF">OEV82_02820</name>
</gene>
<evidence type="ECO:0000313" key="3">
    <source>
        <dbReference type="Proteomes" id="UP001208656"/>
    </source>
</evidence>
<dbReference type="Proteomes" id="UP001208656">
    <property type="component" value="Unassembled WGS sequence"/>
</dbReference>
<reference evidence="2 3" key="1">
    <citation type="submission" date="2022-10" db="EMBL/GenBank/DDBJ databases">
        <title>Description of Fervidibacillus gen. nov. in the family Fervidibacillaceae fam. nov. with two species, Fervidibacillus albus sp. nov., and Fervidibacillus halotolerans sp. nov., isolated from tidal flat sediments.</title>
        <authorList>
            <person name="Kwon K.K."/>
            <person name="Yang S.-H."/>
        </authorList>
    </citation>
    <scope>NUCLEOTIDE SEQUENCE [LARGE SCALE GENOMIC DNA]</scope>
    <source>
        <strain evidence="2 3">DSM 23332</strain>
    </source>
</reference>
<dbReference type="EMBL" id="JAOUSE010000004">
    <property type="protein sequence ID" value="MCU9593388.1"/>
    <property type="molecule type" value="Genomic_DNA"/>
</dbReference>
<proteinExistence type="predicted"/>
<comment type="caution">
    <text evidence="2">The sequence shown here is derived from an EMBL/GenBank/DDBJ whole genome shotgun (WGS) entry which is preliminary data.</text>
</comment>